<dbReference type="EMBL" id="CYZX01000011">
    <property type="protein sequence ID" value="CUO57941.1"/>
    <property type="molecule type" value="Genomic_DNA"/>
</dbReference>
<dbReference type="Proteomes" id="UP000095594">
    <property type="component" value="Unassembled WGS sequence"/>
</dbReference>
<dbReference type="AlphaFoldDB" id="A0A174G7H2"/>
<dbReference type="InterPro" id="IPR024232">
    <property type="entry name" value="SpoIIIAH"/>
</dbReference>
<evidence type="ECO:0000313" key="2">
    <source>
        <dbReference type="Proteomes" id="UP000095594"/>
    </source>
</evidence>
<dbReference type="OrthoDB" id="1707181at2"/>
<dbReference type="Gene3D" id="1.10.287.4300">
    <property type="entry name" value="Stage III sporulation protein AH-like"/>
    <property type="match status" value="1"/>
</dbReference>
<name>A0A174G7H2_9CLOT</name>
<dbReference type="RefSeq" id="WP_055265830.1">
    <property type="nucleotide sequence ID" value="NZ_CABIXQ010000011.1"/>
</dbReference>
<sequence>MTKKQFGIIFTLMALIVCVGVLSMKLNESGLTDPTDLGAMLLENDTEEQTMSTQDYFYNLRTQKAQSDAKIKDEMKAITEDASASQEAKDIANNSLIQKAQLQEQESRVEMGIMNKGYEDAICMIDSNKVTVYVKVKETPTTEETALLQQLVEDITTLSDIQIETKK</sequence>
<dbReference type="Pfam" id="PF12685">
    <property type="entry name" value="SpoIIIAH"/>
    <property type="match status" value="1"/>
</dbReference>
<reference evidence="1 2" key="1">
    <citation type="submission" date="2015-09" db="EMBL/GenBank/DDBJ databases">
        <authorList>
            <consortium name="Pathogen Informatics"/>
        </authorList>
    </citation>
    <scope>NUCLEOTIDE SEQUENCE [LARGE SCALE GENOMIC DNA]</scope>
    <source>
        <strain evidence="1 2">2789STDY5834856</strain>
    </source>
</reference>
<proteinExistence type="predicted"/>
<evidence type="ECO:0000313" key="1">
    <source>
        <dbReference type="EMBL" id="CUO57941.1"/>
    </source>
</evidence>
<organism evidence="1 2">
    <name type="scientific">Clostridium disporicum</name>
    <dbReference type="NCBI Taxonomy" id="84024"/>
    <lineage>
        <taxon>Bacteria</taxon>
        <taxon>Bacillati</taxon>
        <taxon>Bacillota</taxon>
        <taxon>Clostridia</taxon>
        <taxon>Eubacteriales</taxon>
        <taxon>Clostridiaceae</taxon>
        <taxon>Clostridium</taxon>
    </lineage>
</organism>
<protein>
    <submittedName>
        <fullName evidence="1">Stage III sporulation protein AH</fullName>
    </submittedName>
</protein>
<accession>A0A174G7H2</accession>
<dbReference type="InterPro" id="IPR038503">
    <property type="entry name" value="SpoIIIAH_sf"/>
</dbReference>
<gene>
    <name evidence="1" type="ORF">ERS852471_01816</name>
</gene>